<keyword evidence="2" id="KW-1185">Reference proteome</keyword>
<comment type="caution">
    <text evidence="1">The sequence shown here is derived from an EMBL/GenBank/DDBJ whole genome shotgun (WGS) entry which is preliminary data.</text>
</comment>
<proteinExistence type="predicted"/>
<dbReference type="Proteomes" id="UP000032309">
    <property type="component" value="Unassembled WGS sequence"/>
</dbReference>
<evidence type="ECO:0000313" key="2">
    <source>
        <dbReference type="Proteomes" id="UP000032309"/>
    </source>
</evidence>
<evidence type="ECO:0000313" key="1">
    <source>
        <dbReference type="EMBL" id="GAN34979.1"/>
    </source>
</evidence>
<sequence length="52" mass="5905">MTETAMSIEKNDANVLHIDIFGYCFIKKEDKRTVKGIIATRCRGPKDHPPSQ</sequence>
<dbReference type="RefSeq" id="WP_157842593.1">
    <property type="nucleotide sequence ID" value="NZ_BAFN01000001.1"/>
</dbReference>
<protein>
    <submittedName>
        <fullName evidence="1">Uncharacterized protein</fullName>
    </submittedName>
</protein>
<dbReference type="EMBL" id="BAFN01000001">
    <property type="protein sequence ID" value="GAN34979.1"/>
    <property type="molecule type" value="Genomic_DNA"/>
</dbReference>
<name>A0ABQ0K2I7_9BACT</name>
<reference evidence="2" key="1">
    <citation type="journal article" date="2015" name="Genome Announc.">
        <title>Draft Genome Sequence of an Anaerobic Ammonium-Oxidizing Bacterium, "Candidatus Brocadia sinica".</title>
        <authorList>
            <person name="Oshiki M."/>
            <person name="Shinyako-Hata K."/>
            <person name="Satoh H."/>
            <person name="Okabe S."/>
        </authorList>
    </citation>
    <scope>NUCLEOTIDE SEQUENCE [LARGE SCALE GENOMIC DNA]</scope>
    <source>
        <strain evidence="2">JPN1</strain>
    </source>
</reference>
<gene>
    <name evidence="1" type="ORF">BROSI_A3524</name>
</gene>
<organism evidence="1 2">
    <name type="scientific">Candidatus Brocadia sinica JPN1</name>
    <dbReference type="NCBI Taxonomy" id="1197129"/>
    <lineage>
        <taxon>Bacteria</taxon>
        <taxon>Pseudomonadati</taxon>
        <taxon>Planctomycetota</taxon>
        <taxon>Candidatus Brocadiia</taxon>
        <taxon>Candidatus Brocadiales</taxon>
        <taxon>Candidatus Brocadiaceae</taxon>
        <taxon>Candidatus Brocadia</taxon>
    </lineage>
</organism>
<accession>A0ABQ0K2I7</accession>